<dbReference type="RefSeq" id="WP_099440783.1">
    <property type="nucleotide sequence ID" value="NZ_CP024091.1"/>
</dbReference>
<dbReference type="Proteomes" id="UP000223749">
    <property type="component" value="Chromosome"/>
</dbReference>
<evidence type="ECO:0000313" key="3">
    <source>
        <dbReference type="EMBL" id="ATP58903.1"/>
    </source>
</evidence>
<accession>A0A2D1UBD5</accession>
<evidence type="ECO:0000256" key="1">
    <source>
        <dbReference type="ARBA" id="ARBA00022729"/>
    </source>
</evidence>
<organism evidence="3 4">
    <name type="scientific">Pedobacter ginsengisoli</name>
    <dbReference type="NCBI Taxonomy" id="363852"/>
    <lineage>
        <taxon>Bacteria</taxon>
        <taxon>Pseudomonadati</taxon>
        <taxon>Bacteroidota</taxon>
        <taxon>Sphingobacteriia</taxon>
        <taxon>Sphingobacteriales</taxon>
        <taxon>Sphingobacteriaceae</taxon>
        <taxon>Pedobacter</taxon>
    </lineage>
</organism>
<keyword evidence="1" id="KW-0732">Signal</keyword>
<dbReference type="Pfam" id="PF13505">
    <property type="entry name" value="OMP_b-brl"/>
    <property type="match status" value="1"/>
</dbReference>
<feature type="domain" description="Outer membrane protein beta-barrel" evidence="2">
    <location>
        <begin position="215"/>
        <end position="403"/>
    </location>
</feature>
<evidence type="ECO:0000259" key="2">
    <source>
        <dbReference type="Pfam" id="PF13505"/>
    </source>
</evidence>
<proteinExistence type="predicted"/>
<name>A0A2D1UBD5_9SPHI</name>
<gene>
    <name evidence="3" type="ORF">CPT03_21750</name>
</gene>
<protein>
    <recommendedName>
        <fullName evidence="2">Outer membrane protein beta-barrel domain-containing protein</fullName>
    </recommendedName>
</protein>
<dbReference type="KEGG" id="pgs:CPT03_21750"/>
<dbReference type="AlphaFoldDB" id="A0A2D1UBD5"/>
<dbReference type="InterPro" id="IPR011250">
    <property type="entry name" value="OMP/PagP_B-barrel"/>
</dbReference>
<evidence type="ECO:0000313" key="4">
    <source>
        <dbReference type="Proteomes" id="UP000223749"/>
    </source>
</evidence>
<keyword evidence="4" id="KW-1185">Reference proteome</keyword>
<dbReference type="EMBL" id="CP024091">
    <property type="protein sequence ID" value="ATP58903.1"/>
    <property type="molecule type" value="Genomic_DNA"/>
</dbReference>
<dbReference type="SUPFAM" id="SSF56925">
    <property type="entry name" value="OMPA-like"/>
    <property type="match status" value="1"/>
</dbReference>
<dbReference type="InterPro" id="IPR027385">
    <property type="entry name" value="Beta-barrel_OMP"/>
</dbReference>
<dbReference type="OrthoDB" id="677565at2"/>
<sequence>MKRSLLILFWIVPCLCIAQTTFRKGYLITNSQDTIRGFISFNEESLNPNAVYYRSDLESKTKVFPLKDCKAYVVENFYSYRREIVNISTSNDNLNRIGVGRDTSVRNDTVFLRVLQSGENVTLFMYTDDIKTRFYIQSKDDIAPLELIRNIYYERQGIAITENKFQLQLYKLMQKYKKDLTLKDVKLEWVGYNADDLIKVVSKINNQTAVEYKAKDTRFFTGVGLSMNSFKYKGSHALANNSDELKTSYSPIIRIGVDYMPKPLIAKVIYRIDATLLMSKNTISNKSADIKHSFDELTIAIAPQVIYTIYNSNMFKFYAGAGISANISNYSNSFMSSWDGKLKIRKSDIDFNTFSFSPKINIGFFMGKKIEFSGSYYLNSSLTDYQTVKVTVSRFAFGVNYLFDKH</sequence>
<reference evidence="3 4" key="1">
    <citation type="submission" date="2017-10" db="EMBL/GenBank/DDBJ databases">
        <title>Whole genome of Pedobacter ginsengisoli T01R-27 isolated from tomato rhizosphere.</title>
        <authorList>
            <person name="Weon H.-Y."/>
            <person name="Lee S.A."/>
            <person name="Sang M.K."/>
            <person name="Song J."/>
        </authorList>
    </citation>
    <scope>NUCLEOTIDE SEQUENCE [LARGE SCALE GENOMIC DNA]</scope>
    <source>
        <strain evidence="3 4">T01R-27</strain>
    </source>
</reference>